<dbReference type="Proteomes" id="UP000756860">
    <property type="component" value="Unassembled WGS sequence"/>
</dbReference>
<reference evidence="2 3" key="1">
    <citation type="submission" date="2021-05" db="EMBL/GenBank/DDBJ databases">
        <title>The draft genome of Geobacter luticola JCM 17780.</title>
        <authorList>
            <person name="Xu Z."/>
            <person name="Masuda Y."/>
            <person name="Itoh H."/>
            <person name="Senoo K."/>
        </authorList>
    </citation>
    <scope>NUCLEOTIDE SEQUENCE [LARGE SCALE GENOMIC DNA]</scope>
    <source>
        <strain evidence="2 3">JCM 17780</strain>
    </source>
</reference>
<keyword evidence="3" id="KW-1185">Reference proteome</keyword>
<dbReference type="Pfam" id="PF07027">
    <property type="entry name" value="DUF1318"/>
    <property type="match status" value="1"/>
</dbReference>
<sequence>MNMRILKWLLAGGCGLLTACAIITVNVYFPEKAVKEAYKSLDEMLLKKSGEKGAEEKPAGGQTPAEEQKAPETKPQSRLFDELPSLSLVPAAHAADNVADDLAIELSGNAEVLKAYEEMSQRLPNLKSLYDAGVVGLTNQGLVTVRDKTKVTPEDDALVKAENASRKTVVINMAKAILKINKQQESKAALAQVQGKAAATYAETKREEAKPGWWMQLPNGRWVQK</sequence>
<evidence type="ECO:0000256" key="1">
    <source>
        <dbReference type="SAM" id="MobiDB-lite"/>
    </source>
</evidence>
<organism evidence="2 3">
    <name type="scientific">Geomobilimonas luticola</name>
    <dbReference type="NCBI Taxonomy" id="1114878"/>
    <lineage>
        <taxon>Bacteria</taxon>
        <taxon>Pseudomonadati</taxon>
        <taxon>Thermodesulfobacteriota</taxon>
        <taxon>Desulfuromonadia</taxon>
        <taxon>Geobacterales</taxon>
        <taxon>Geobacteraceae</taxon>
        <taxon>Geomobilimonas</taxon>
    </lineage>
</organism>
<comment type="caution">
    <text evidence="2">The sequence shown here is derived from an EMBL/GenBank/DDBJ whole genome shotgun (WGS) entry which is preliminary data.</text>
</comment>
<dbReference type="RefSeq" id="WP_214175580.1">
    <property type="nucleotide sequence ID" value="NZ_JAHCVK010000004.1"/>
</dbReference>
<gene>
    <name evidence="2" type="ORF">KI810_10975</name>
</gene>
<dbReference type="PROSITE" id="PS51257">
    <property type="entry name" value="PROKAR_LIPOPROTEIN"/>
    <property type="match status" value="1"/>
</dbReference>
<protein>
    <submittedName>
        <fullName evidence="2">DUF1318 domain-containing protein</fullName>
    </submittedName>
</protein>
<dbReference type="EMBL" id="JAHCVK010000004">
    <property type="protein sequence ID" value="MBT0653580.1"/>
    <property type="molecule type" value="Genomic_DNA"/>
</dbReference>
<feature type="region of interest" description="Disordered" evidence="1">
    <location>
        <begin position="50"/>
        <end position="77"/>
    </location>
</feature>
<dbReference type="InterPro" id="IPR008309">
    <property type="entry name" value="YdbL"/>
</dbReference>
<proteinExistence type="predicted"/>
<evidence type="ECO:0000313" key="3">
    <source>
        <dbReference type="Proteomes" id="UP000756860"/>
    </source>
</evidence>
<evidence type="ECO:0000313" key="2">
    <source>
        <dbReference type="EMBL" id="MBT0653580.1"/>
    </source>
</evidence>
<name>A0ABS5SDZ6_9BACT</name>
<accession>A0ABS5SDZ6</accession>